<dbReference type="AlphaFoldDB" id="A0A8H3HDF9"/>
<dbReference type="Proteomes" id="UP000663861">
    <property type="component" value="Unassembled WGS sequence"/>
</dbReference>
<comment type="caution">
    <text evidence="2">The sequence shown here is derived from an EMBL/GenBank/DDBJ whole genome shotgun (WGS) entry which is preliminary data.</text>
</comment>
<feature type="compositionally biased region" description="Polar residues" evidence="1">
    <location>
        <begin position="109"/>
        <end position="123"/>
    </location>
</feature>
<protein>
    <submittedName>
        <fullName evidence="2">Uncharacterized protein</fullName>
    </submittedName>
</protein>
<dbReference type="EMBL" id="CAJMWY010003092">
    <property type="protein sequence ID" value="CAE6498784.1"/>
    <property type="molecule type" value="Genomic_DNA"/>
</dbReference>
<evidence type="ECO:0000313" key="2">
    <source>
        <dbReference type="EMBL" id="CAE6498784.1"/>
    </source>
</evidence>
<sequence length="686" mass="75757">MSTPGDALDFSQLAAGLADAANLLAGAAQQLSEAARAMGHSQLETHAVSGNIGEVINVLQDEPSGGSDSSDGQSDSEDESPGGDAYGVDSHIGTSNLRSFSPLRDDQSTSHVENNKSFSQGSMITVPDESYGTILTPGRYYIIIDEEFDILPMIAMYGSICRKMLCCMPFTEPSQSWRVLLSAISPSHEVFQITTSSSERSSSSTQYISSAKPSILIQSFESWQTNQASTSISDCLLVWGFLNIGEEQLKRIQDAVLSVHHTCAIVTSQEYERTNFKAYLKSLGFTEHPKSISFNKFFTTSLLARFRTTVQGVLQNPKFYKNIQCLYKEFIEFYVFPPSEDMWWPETEVARLANRFAARVLLRGREKDGSSRFKPDGMMIPVDRNSIEKFGLREAVRLGLILEANKSNLVPSVRNLAPPSGSATQRNFAPIVNPVGRWYIILEEAFDAVPFISFQVESNKRVVCFVSYGSSTTSYQQILAPMTNYPIMRPSSKKKSINKKMSTFNSLQAGILLLPGGKAAPPFPRNPDVVIYWGVPPEQYLKNHLNTMNATPTYFLLSSVDGYTPKERVTAHTGIQNYPESVKINSTGPQSLLHSYRDRARKTMANLPTKAANKIYNGQVMAGSTKSRPESIILANQFAARVLLHGKPEDGSILYPPIKPRPGMKPGQVAKELQPYVNQGLIRVVA</sequence>
<accession>A0A8H3HDF9</accession>
<evidence type="ECO:0000313" key="3">
    <source>
        <dbReference type="Proteomes" id="UP000663861"/>
    </source>
</evidence>
<proteinExistence type="predicted"/>
<gene>
    <name evidence="2" type="ORF">RDB_LOCUS119957</name>
</gene>
<feature type="compositionally biased region" description="Low complexity" evidence="1">
    <location>
        <begin position="60"/>
        <end position="73"/>
    </location>
</feature>
<reference evidence="2" key="1">
    <citation type="submission" date="2021-01" db="EMBL/GenBank/DDBJ databases">
        <authorList>
            <person name="Kaushik A."/>
        </authorList>
    </citation>
    <scope>NUCLEOTIDE SEQUENCE</scope>
    <source>
        <strain evidence="2">AG4-RS23</strain>
    </source>
</reference>
<organism evidence="2 3">
    <name type="scientific">Rhizoctonia solani</name>
    <dbReference type="NCBI Taxonomy" id="456999"/>
    <lineage>
        <taxon>Eukaryota</taxon>
        <taxon>Fungi</taxon>
        <taxon>Dikarya</taxon>
        <taxon>Basidiomycota</taxon>
        <taxon>Agaricomycotina</taxon>
        <taxon>Agaricomycetes</taxon>
        <taxon>Cantharellales</taxon>
        <taxon>Ceratobasidiaceae</taxon>
        <taxon>Rhizoctonia</taxon>
    </lineage>
</organism>
<feature type="region of interest" description="Disordered" evidence="1">
    <location>
        <begin position="59"/>
        <end position="123"/>
    </location>
</feature>
<name>A0A8H3HDF9_9AGAM</name>
<dbReference type="OrthoDB" id="197068at2759"/>
<evidence type="ECO:0000256" key="1">
    <source>
        <dbReference type="SAM" id="MobiDB-lite"/>
    </source>
</evidence>